<evidence type="ECO:0000313" key="7">
    <source>
        <dbReference type="EMBL" id="QSF54151.1"/>
    </source>
</evidence>
<evidence type="ECO:0000313" key="8">
    <source>
        <dbReference type="Proteomes" id="UP000662957"/>
    </source>
</evidence>
<gene>
    <name evidence="7" type="primary">bla</name>
    <name evidence="7" type="ORF">JX001_15595</name>
</gene>
<evidence type="ECO:0000256" key="2">
    <source>
        <dbReference type="ARBA" id="ARBA00009009"/>
    </source>
</evidence>
<dbReference type="InterPro" id="IPR045155">
    <property type="entry name" value="Beta-lactam_cat"/>
</dbReference>
<reference evidence="7 8" key="1">
    <citation type="submission" date="2021-02" db="EMBL/GenBank/DDBJ databases">
        <title>Brevundimonas sp. CS1 genome sequence.</title>
        <authorList>
            <person name="Lee K."/>
            <person name="Choi Y.-J."/>
            <person name="Son H.-R."/>
        </authorList>
    </citation>
    <scope>NUCLEOTIDE SEQUENCE [LARGE SCALE GENOMIC DNA]</scope>
    <source>
        <strain evidence="7 8">CS1</strain>
    </source>
</reference>
<dbReference type="PANTHER" id="PTHR35333">
    <property type="entry name" value="BETA-LACTAMASE"/>
    <property type="match status" value="1"/>
</dbReference>
<dbReference type="PRINTS" id="PR00118">
    <property type="entry name" value="BLACTAMASEA"/>
</dbReference>
<keyword evidence="5" id="KW-0732">Signal</keyword>
<dbReference type="RefSeq" id="WP_205681706.1">
    <property type="nucleotide sequence ID" value="NZ_CP070968.1"/>
</dbReference>
<dbReference type="PROSITE" id="PS51257">
    <property type="entry name" value="PROKAR_LIPOPROTEIN"/>
    <property type="match status" value="1"/>
</dbReference>
<dbReference type="SUPFAM" id="SSF56601">
    <property type="entry name" value="beta-lactamase/transpeptidase-like"/>
    <property type="match status" value="1"/>
</dbReference>
<proteinExistence type="inferred from homology"/>
<dbReference type="PROSITE" id="PS51318">
    <property type="entry name" value="TAT"/>
    <property type="match status" value="1"/>
</dbReference>
<dbReference type="EMBL" id="CP070968">
    <property type="protein sequence ID" value="QSF54151.1"/>
    <property type="molecule type" value="Genomic_DNA"/>
</dbReference>
<comment type="similarity">
    <text evidence="2">Belongs to the class-A beta-lactamase family.</text>
</comment>
<dbReference type="Gene3D" id="3.40.710.10">
    <property type="entry name" value="DD-peptidase/beta-lactamase superfamily"/>
    <property type="match status" value="1"/>
</dbReference>
<name>A0ABX7LMV7_9CAUL</name>
<evidence type="ECO:0000256" key="1">
    <source>
        <dbReference type="ARBA" id="ARBA00001526"/>
    </source>
</evidence>
<dbReference type="InterPro" id="IPR006311">
    <property type="entry name" value="TAT_signal"/>
</dbReference>
<organism evidence="7 8">
    <name type="scientific">Brevundimonas fontaquae</name>
    <dbReference type="NCBI Taxonomy" id="2813778"/>
    <lineage>
        <taxon>Bacteria</taxon>
        <taxon>Pseudomonadati</taxon>
        <taxon>Pseudomonadota</taxon>
        <taxon>Alphaproteobacteria</taxon>
        <taxon>Caulobacterales</taxon>
        <taxon>Caulobacteraceae</taxon>
        <taxon>Brevundimonas</taxon>
    </lineage>
</organism>
<evidence type="ECO:0000259" key="6">
    <source>
        <dbReference type="Pfam" id="PF13354"/>
    </source>
</evidence>
<dbReference type="InterPro" id="IPR000871">
    <property type="entry name" value="Beta-lactam_class-A"/>
</dbReference>
<feature type="signal peptide" evidence="5">
    <location>
        <begin position="1"/>
        <end position="31"/>
    </location>
</feature>
<comment type="catalytic activity">
    <reaction evidence="1">
        <text>a beta-lactam + H2O = a substituted beta-amino acid</text>
        <dbReference type="Rhea" id="RHEA:20401"/>
        <dbReference type="ChEBI" id="CHEBI:15377"/>
        <dbReference type="ChEBI" id="CHEBI:35627"/>
        <dbReference type="ChEBI" id="CHEBI:140347"/>
        <dbReference type="EC" id="3.5.2.6"/>
    </reaction>
</comment>
<sequence length="301" mass="32234">MTIMDRRAFSLSLSLSAGLLGAGACASQAKAEPTERLRALERHAGQRLGAFVLDTGTGRSLGWRADERFCHCSTFKLSLAAMALREAAAGRLDLAEPLAFSRADIVAYSPVVEDNLDKGALPILTLAEAVQVTSDNAAANVLMRRLGGPEALTRFWRDIGDATSRIDGYEPDINVIPPGTQENSTSPRAMAETVRRIVLGDVLNSTDRDRLGGWMEATESGRNRIRAALPSGWRGLDKTGTGMRPNVGNKTNDLAVLIPPGGRSPIVVVGYFETTAFAEDTRPEDEAVLKTLGEIAIGWAT</sequence>
<protein>
    <recommendedName>
        <fullName evidence="3">beta-lactamase</fullName>
        <ecNumber evidence="3">3.5.2.6</ecNumber>
    </recommendedName>
    <alternativeName>
        <fullName evidence="4">Penicillinase</fullName>
    </alternativeName>
</protein>
<dbReference type="EC" id="3.5.2.6" evidence="3"/>
<dbReference type="NCBIfam" id="NF033103">
    <property type="entry name" value="bla_class_A"/>
    <property type="match status" value="1"/>
</dbReference>
<dbReference type="Pfam" id="PF13354">
    <property type="entry name" value="Beta-lactamase2"/>
    <property type="match status" value="1"/>
</dbReference>
<feature type="chain" id="PRO_5045462652" description="beta-lactamase" evidence="5">
    <location>
        <begin position="32"/>
        <end position="301"/>
    </location>
</feature>
<dbReference type="InterPro" id="IPR012338">
    <property type="entry name" value="Beta-lactam/transpept-like"/>
</dbReference>
<accession>A0ABX7LMV7</accession>
<evidence type="ECO:0000256" key="4">
    <source>
        <dbReference type="ARBA" id="ARBA00030171"/>
    </source>
</evidence>
<keyword evidence="8" id="KW-1185">Reference proteome</keyword>
<evidence type="ECO:0000256" key="3">
    <source>
        <dbReference type="ARBA" id="ARBA00012865"/>
    </source>
</evidence>
<dbReference type="PANTHER" id="PTHR35333:SF3">
    <property type="entry name" value="BETA-LACTAMASE-TYPE TRANSPEPTIDASE FOLD CONTAINING PROTEIN"/>
    <property type="match status" value="1"/>
</dbReference>
<dbReference type="Proteomes" id="UP000662957">
    <property type="component" value="Chromosome"/>
</dbReference>
<feature type="domain" description="Beta-lactamase class A catalytic" evidence="6">
    <location>
        <begin position="50"/>
        <end position="269"/>
    </location>
</feature>
<evidence type="ECO:0000256" key="5">
    <source>
        <dbReference type="SAM" id="SignalP"/>
    </source>
</evidence>